<evidence type="ECO:0000256" key="1">
    <source>
        <dbReference type="SAM" id="Phobius"/>
    </source>
</evidence>
<feature type="transmembrane region" description="Helical" evidence="1">
    <location>
        <begin position="9"/>
        <end position="26"/>
    </location>
</feature>
<keyword evidence="1" id="KW-0812">Transmembrane</keyword>
<feature type="transmembrane region" description="Helical" evidence="1">
    <location>
        <begin position="84"/>
        <end position="100"/>
    </location>
</feature>
<feature type="transmembrane region" description="Helical" evidence="1">
    <location>
        <begin position="32"/>
        <end position="53"/>
    </location>
</feature>
<gene>
    <name evidence="2" type="ORF">Lupro_10280</name>
</gene>
<organism evidence="2 3">
    <name type="scientific">Lutibacter profundi</name>
    <dbReference type="NCBI Taxonomy" id="1622118"/>
    <lineage>
        <taxon>Bacteria</taxon>
        <taxon>Pseudomonadati</taxon>
        <taxon>Bacteroidota</taxon>
        <taxon>Flavobacteriia</taxon>
        <taxon>Flavobacteriales</taxon>
        <taxon>Flavobacteriaceae</taxon>
        <taxon>Lutibacter</taxon>
    </lineage>
</organism>
<feature type="transmembrane region" description="Helical" evidence="1">
    <location>
        <begin position="112"/>
        <end position="131"/>
    </location>
</feature>
<reference evidence="3" key="1">
    <citation type="submission" date="2015-12" db="EMBL/GenBank/DDBJ databases">
        <title>Complete genome sequence of Lutibacter profundus strain LP1.</title>
        <authorList>
            <person name="Wissuwa J."/>
            <person name="Le Moine Bauer S."/>
            <person name="Stokke R."/>
            <person name="Dahle H."/>
            <person name="Steen I.H."/>
        </authorList>
    </citation>
    <scope>NUCLEOTIDE SEQUENCE [LARGE SCALE GENOMIC DNA]</scope>
    <source>
        <strain evidence="3">LP1</strain>
    </source>
</reference>
<protein>
    <recommendedName>
        <fullName evidence="4">Phosphatidic acid phosphatase type 2/haloperoxidase domain-containing protein</fullName>
    </recommendedName>
</protein>
<sequence length="132" mass="15388">METIEERKFPTLLFISICIFLGYWLFKSSIVNILSLFYFGYGLGLIISYLFLYLKFKISLHTAAIGGLIGFLICFSYYYKINLIVILSILFIISGLIATSRLRLQVHNPREVYLGYIFGILSQFIVFYIYIM</sequence>
<evidence type="ECO:0008006" key="4">
    <source>
        <dbReference type="Google" id="ProtNLM"/>
    </source>
</evidence>
<evidence type="ECO:0000313" key="2">
    <source>
        <dbReference type="EMBL" id="AMC11628.1"/>
    </source>
</evidence>
<dbReference type="EMBL" id="CP013355">
    <property type="protein sequence ID" value="AMC11628.1"/>
    <property type="molecule type" value="Genomic_DNA"/>
</dbReference>
<proteinExistence type="predicted"/>
<dbReference type="KEGG" id="lut:Lupro_10280"/>
<keyword evidence="3" id="KW-1185">Reference proteome</keyword>
<keyword evidence="1" id="KW-1133">Transmembrane helix</keyword>
<dbReference type="Gene3D" id="1.20.144.10">
    <property type="entry name" value="Phosphatidic acid phosphatase type 2/haloperoxidase"/>
    <property type="match status" value="1"/>
</dbReference>
<evidence type="ECO:0000313" key="3">
    <source>
        <dbReference type="Proteomes" id="UP000059672"/>
    </source>
</evidence>
<feature type="transmembrane region" description="Helical" evidence="1">
    <location>
        <begin position="60"/>
        <end position="78"/>
    </location>
</feature>
<accession>A0A0X8G7U7</accession>
<dbReference type="AlphaFoldDB" id="A0A0X8G7U7"/>
<dbReference type="STRING" id="1622118.Lupro_10280"/>
<keyword evidence="1" id="KW-0472">Membrane</keyword>
<dbReference type="PATRIC" id="fig|1622118.3.peg.2118"/>
<dbReference type="Proteomes" id="UP000059672">
    <property type="component" value="Chromosome"/>
</dbReference>
<reference evidence="2 3" key="2">
    <citation type="journal article" date="2016" name="Int. J. Syst. Evol. Microbiol.">
        <title>Lutibacter profundi sp. nov., isolated from a deep-sea hydrothermal system on the Arctic Mid-Ocean Ridge and emended description of the genus Lutibacter.</title>
        <authorList>
            <person name="Le Moine Bauer S."/>
            <person name="Roalkvam I."/>
            <person name="Steen I.H."/>
            <person name="Dahle H."/>
        </authorList>
    </citation>
    <scope>NUCLEOTIDE SEQUENCE [LARGE SCALE GENOMIC DNA]</scope>
    <source>
        <strain evidence="2 3">LP1</strain>
    </source>
</reference>
<name>A0A0X8G7U7_9FLAO</name>